<accession>A0A5N8WX32</accession>
<protein>
    <submittedName>
        <fullName evidence="2">Phosphotransferase</fullName>
    </submittedName>
</protein>
<comment type="caution">
    <text evidence="2">The sequence shown here is derived from an EMBL/GenBank/DDBJ whole genome shotgun (WGS) entry which is preliminary data.</text>
</comment>
<sequence length="324" mass="35667">MNSATCERDTSRMITPPEFASPRDYVTHLEDLGFWRPYVADILKRHGLADPDEGIVAGTGGTYPTYLCGDVVIKLFGHLPSWRGGSVAETAAHELLAAHPDIAAPKLLGRGRLFDDPAEPWPYLITTRMPGASLESNGAVTPEQRLALAEDLGRQVRKVHALDPQGIVSDLDLPVLDVTTACARSSLPVHLVAQVQDYLDGLGDFDRVVVHGDITARHSFIENGRFTGVIDWGDAMVTDRHYELCQIHRDVFRCDKTLLRAFLDASAWPVAKDFARQTMGHALHRQARGVAQHHTMDVFEPVAALLPLQDIATLDELAAELFEV</sequence>
<dbReference type="Gene3D" id="3.90.1200.10">
    <property type="match status" value="1"/>
</dbReference>
<evidence type="ECO:0000313" key="2">
    <source>
        <dbReference type="EMBL" id="MPY51857.1"/>
    </source>
</evidence>
<dbReference type="PIRSF" id="PIRSF000707">
    <property type="entry name" value="Hygromycin-B_kinase"/>
    <property type="match status" value="1"/>
</dbReference>
<name>A0A5N8WX32_9ACTN</name>
<dbReference type="Proteomes" id="UP000373149">
    <property type="component" value="Unassembled WGS sequence"/>
</dbReference>
<dbReference type="Pfam" id="PF01636">
    <property type="entry name" value="APH"/>
    <property type="match status" value="1"/>
</dbReference>
<dbReference type="SUPFAM" id="SSF56112">
    <property type="entry name" value="Protein kinase-like (PK-like)"/>
    <property type="match status" value="1"/>
</dbReference>
<dbReference type="EMBL" id="VMNX01000111">
    <property type="protein sequence ID" value="MPY51857.1"/>
    <property type="molecule type" value="Genomic_DNA"/>
</dbReference>
<feature type="domain" description="Aminoglycoside phosphotransferase" evidence="1">
    <location>
        <begin position="85"/>
        <end position="266"/>
    </location>
</feature>
<dbReference type="InterPro" id="IPR011009">
    <property type="entry name" value="Kinase-like_dom_sf"/>
</dbReference>
<dbReference type="PANTHER" id="PTHR21310">
    <property type="entry name" value="AMINOGLYCOSIDE PHOSPHOTRANSFERASE-RELATED-RELATED"/>
    <property type="match status" value="1"/>
</dbReference>
<dbReference type="InterPro" id="IPR002575">
    <property type="entry name" value="Aminoglycoside_PTrfase"/>
</dbReference>
<keyword evidence="2" id="KW-0808">Transferase</keyword>
<keyword evidence="3" id="KW-1185">Reference proteome</keyword>
<dbReference type="InterPro" id="IPR051678">
    <property type="entry name" value="AGP_Transferase"/>
</dbReference>
<evidence type="ECO:0000259" key="1">
    <source>
        <dbReference type="Pfam" id="PF01636"/>
    </source>
</evidence>
<evidence type="ECO:0000313" key="3">
    <source>
        <dbReference type="Proteomes" id="UP000373149"/>
    </source>
</evidence>
<dbReference type="InterPro" id="IPR016259">
    <property type="entry name" value="Hygromycin-B_Kinase"/>
</dbReference>
<gene>
    <name evidence="2" type="ORF">FPZ41_26125</name>
</gene>
<dbReference type="AlphaFoldDB" id="A0A5N8WX32"/>
<dbReference type="GO" id="GO:0016740">
    <property type="term" value="F:transferase activity"/>
    <property type="evidence" value="ECO:0007669"/>
    <property type="project" value="UniProtKB-KW"/>
</dbReference>
<organism evidence="2 3">
    <name type="scientific">Streptomyces acidicola</name>
    <dbReference type="NCBI Taxonomy" id="2596892"/>
    <lineage>
        <taxon>Bacteria</taxon>
        <taxon>Bacillati</taxon>
        <taxon>Actinomycetota</taxon>
        <taxon>Actinomycetes</taxon>
        <taxon>Kitasatosporales</taxon>
        <taxon>Streptomycetaceae</taxon>
        <taxon>Streptomyces</taxon>
    </lineage>
</organism>
<proteinExistence type="predicted"/>
<reference evidence="2 3" key="1">
    <citation type="submission" date="2019-09" db="EMBL/GenBank/DDBJ databases">
        <authorList>
            <person name="Duangmal K."/>
            <person name="Teo W.F.A."/>
            <person name="Lipun K."/>
        </authorList>
    </citation>
    <scope>NUCLEOTIDE SEQUENCE [LARGE SCALE GENOMIC DNA]</scope>
    <source>
        <strain evidence="2 3">K1PN6</strain>
    </source>
</reference>